<accession>G7DYP8</accession>
<organism evidence="1 2">
    <name type="scientific">Mixia osmundae (strain CBS 9802 / IAM 14324 / JCM 22182 / KY 12970)</name>
    <dbReference type="NCBI Taxonomy" id="764103"/>
    <lineage>
        <taxon>Eukaryota</taxon>
        <taxon>Fungi</taxon>
        <taxon>Dikarya</taxon>
        <taxon>Basidiomycota</taxon>
        <taxon>Pucciniomycotina</taxon>
        <taxon>Mixiomycetes</taxon>
        <taxon>Mixiales</taxon>
        <taxon>Mixiaceae</taxon>
        <taxon>Mixia</taxon>
    </lineage>
</organism>
<reference evidence="1 2" key="2">
    <citation type="journal article" date="2012" name="Open Biol.">
        <title>Characteristics of nucleosomes and linker DNA regions on the genome of the basidiomycete Mixia osmundae revealed by mono- and dinucleosome mapping.</title>
        <authorList>
            <person name="Nishida H."/>
            <person name="Kondo S."/>
            <person name="Matsumoto T."/>
            <person name="Suzuki Y."/>
            <person name="Yoshikawa H."/>
            <person name="Taylor T.D."/>
            <person name="Sugiyama J."/>
        </authorList>
    </citation>
    <scope>NUCLEOTIDE SEQUENCE [LARGE SCALE GENOMIC DNA]</scope>
    <source>
        <strain evidence="2">CBS 9802 / IAM 14324 / JCM 22182 / KY 12970</strain>
    </source>
</reference>
<comment type="caution">
    <text evidence="1">The sequence shown here is derived from an EMBL/GenBank/DDBJ whole genome shotgun (WGS) entry which is preliminary data.</text>
</comment>
<dbReference type="InParanoid" id="G7DYP8"/>
<proteinExistence type="predicted"/>
<reference evidence="1 2" key="1">
    <citation type="journal article" date="2011" name="J. Gen. Appl. Microbiol.">
        <title>Draft genome sequencing of the enigmatic basidiomycete Mixia osmundae.</title>
        <authorList>
            <person name="Nishida H."/>
            <person name="Nagatsuka Y."/>
            <person name="Sugiyama J."/>
        </authorList>
    </citation>
    <scope>NUCLEOTIDE SEQUENCE [LARGE SCALE GENOMIC DNA]</scope>
    <source>
        <strain evidence="2">CBS 9802 / IAM 14324 / JCM 22182 / KY 12970</strain>
    </source>
</reference>
<dbReference type="RefSeq" id="XP_014570193.1">
    <property type="nucleotide sequence ID" value="XM_014714707.1"/>
</dbReference>
<dbReference type="Proteomes" id="UP000009131">
    <property type="component" value="Unassembled WGS sequence"/>
</dbReference>
<evidence type="ECO:0000313" key="2">
    <source>
        <dbReference type="Proteomes" id="UP000009131"/>
    </source>
</evidence>
<dbReference type="HOGENOM" id="CLU_633238_0_0_1"/>
<name>G7DYP8_MIXOS</name>
<evidence type="ECO:0000313" key="1">
    <source>
        <dbReference type="EMBL" id="GAA95708.1"/>
    </source>
</evidence>
<dbReference type="AlphaFoldDB" id="G7DYP8"/>
<dbReference type="eggNOG" id="ENOG502S4J5">
    <property type="taxonomic scope" value="Eukaryota"/>
</dbReference>
<dbReference type="OMA" id="GCFLWVL"/>
<keyword evidence="2" id="KW-1185">Reference proteome</keyword>
<sequence>MRADQLTRANGFRQVVQTLTGPGHRGPTGLSLHTNTAIEAKLRWLKTSKASASSRGSDDPDALDVDLSDAFPSSAESLSRSTPKFIVIFTHEHMTEMLERRGFTALLAGKGFRQTSVILDTSDAFLHRMSITDESLFASEHSLRPSERFLIDYYARRHRRWRAESITSVQLARRLLDSGSWAELHERTGEVRSPYMSLQTAERVKSVVSNLLNACTPSSKSGHGLDVIEIAWLQAQSPLAKSASFSKLPGQRFPGLGLGHELGSLFEQVAVAGRTTDGLICLPFAFHNALYYARAGYHFLSPAFEAYFRMAATFSTKHLLEPHGLVFAAWAWTNGHVKRIVEDADGVEESRGTEVWSPEEQVLPSGMALHSLFDSPAYAGLLQECISLYDPATGSIELEGKKHRLELDLEGAVEIWQYSKDPHLRSRASRLSD</sequence>
<protein>
    <submittedName>
        <fullName evidence="1">Uncharacterized protein</fullName>
    </submittedName>
</protein>
<dbReference type="EMBL" id="BABT02000062">
    <property type="protein sequence ID" value="GAA95708.1"/>
    <property type="molecule type" value="Genomic_DNA"/>
</dbReference>
<dbReference type="OrthoDB" id="31616at2759"/>
<gene>
    <name evidence="1" type="primary">Mo02365</name>
    <name evidence="1" type="ORF">E5Q_02365</name>
</gene>